<comment type="caution">
    <text evidence="3">The sequence shown here is derived from an EMBL/GenBank/DDBJ whole genome shotgun (WGS) entry which is preliminary data.</text>
</comment>
<dbReference type="CDD" id="cd08168">
    <property type="entry name" value="Cytochrom_C3"/>
    <property type="match status" value="1"/>
</dbReference>
<keyword evidence="2" id="KW-1133">Transmembrane helix</keyword>
<dbReference type="PANTHER" id="PTHR35038">
    <property type="entry name" value="DISSIMILATORY SULFITE REDUCTASE SIRA"/>
    <property type="match status" value="1"/>
</dbReference>
<keyword evidence="2" id="KW-0812">Transmembrane</keyword>
<dbReference type="Gene3D" id="3.90.10.10">
    <property type="entry name" value="Cytochrome C3"/>
    <property type="match status" value="1"/>
</dbReference>
<protein>
    <submittedName>
        <fullName evidence="3">Uncharacterized protein</fullName>
    </submittedName>
</protein>
<dbReference type="EMBL" id="PQWY01000018">
    <property type="protein sequence ID" value="PPK29380.1"/>
    <property type="molecule type" value="Genomic_DNA"/>
</dbReference>
<evidence type="ECO:0000313" key="3">
    <source>
        <dbReference type="EMBL" id="PPK29380.1"/>
    </source>
</evidence>
<accession>A0A2S6EW37</accession>
<dbReference type="InterPro" id="IPR051829">
    <property type="entry name" value="Multiheme_Cytochr_ET"/>
</dbReference>
<dbReference type="AlphaFoldDB" id="A0A2S6EW37"/>
<name>A0A2S6EW37_LEGPN</name>
<dbReference type="Proteomes" id="UP000239239">
    <property type="component" value="Unassembled WGS sequence"/>
</dbReference>
<evidence type="ECO:0000313" key="4">
    <source>
        <dbReference type="Proteomes" id="UP000239239"/>
    </source>
</evidence>
<dbReference type="SUPFAM" id="SSF48695">
    <property type="entry name" value="Multiheme cytochromes"/>
    <property type="match status" value="1"/>
</dbReference>
<reference evidence="3 4" key="1">
    <citation type="submission" date="2018-02" db="EMBL/GenBank/DDBJ databases">
        <title>Draft genome sequences of four Legionella pneumophila clinical strains isolated in Ontario.</title>
        <authorList>
            <person name="Fortuna A."/>
            <person name="Ramnarine R."/>
            <person name="Li A."/>
            <person name="Frantz C."/>
            <person name="Mallo G."/>
        </authorList>
    </citation>
    <scope>NUCLEOTIDE SEQUENCE [LARGE SCALE GENOMIC DNA]</scope>
    <source>
        <strain evidence="3 4">LG61</strain>
    </source>
</reference>
<keyword evidence="2" id="KW-0472">Membrane</keyword>
<gene>
    <name evidence="3" type="ORF">C3928_13575</name>
</gene>
<sequence length="305" mass="34397">MVNVSHYYSTGIVCPAGSARVVRNLFWIKVVSMKLSWATLVALTIIVVLSFVAYYTSYHGDEVSSLTSVAEWQRMASPGELSKAHSFLSHNCNACHTPVKGVEAVNCIACHANNESLLKRQPTSFHANIGSCVECHTEHQGSKTRLTQMDHNALTSLGLQQLRSFSNSNDEDERLIIEQVTLFLEQNESKRPTLLVNPHLSSKELTLRCASCHQNKDKHFKLFGDDCSACHETAHWSIPEFRHPSPRSMDCAQCHQAPPSHYMEHFNMISKVVAHEHEARVDQCFLCHQTTLWTDIKGVGFYKHH</sequence>
<organism evidence="3 4">
    <name type="scientific">Legionella pneumophila</name>
    <dbReference type="NCBI Taxonomy" id="446"/>
    <lineage>
        <taxon>Bacteria</taxon>
        <taxon>Pseudomonadati</taxon>
        <taxon>Pseudomonadota</taxon>
        <taxon>Gammaproteobacteria</taxon>
        <taxon>Legionellales</taxon>
        <taxon>Legionellaceae</taxon>
        <taxon>Legionella</taxon>
    </lineage>
</organism>
<dbReference type="OrthoDB" id="9814800at2"/>
<feature type="transmembrane region" description="Helical" evidence="2">
    <location>
        <begin position="35"/>
        <end position="55"/>
    </location>
</feature>
<proteinExistence type="predicted"/>
<keyword evidence="1" id="KW-0732">Signal</keyword>
<dbReference type="InterPro" id="IPR036280">
    <property type="entry name" value="Multihaem_cyt_sf"/>
</dbReference>
<evidence type="ECO:0000256" key="2">
    <source>
        <dbReference type="SAM" id="Phobius"/>
    </source>
</evidence>
<evidence type="ECO:0000256" key="1">
    <source>
        <dbReference type="ARBA" id="ARBA00022729"/>
    </source>
</evidence>